<dbReference type="GO" id="GO:0004252">
    <property type="term" value="F:serine-type endopeptidase activity"/>
    <property type="evidence" value="ECO:0007669"/>
    <property type="project" value="TreeGrafter"/>
</dbReference>
<dbReference type="PANTHER" id="PTHR42776">
    <property type="entry name" value="SERINE PEPTIDASE S9 FAMILY MEMBER"/>
    <property type="match status" value="1"/>
</dbReference>
<dbReference type="Proteomes" id="UP000242705">
    <property type="component" value="Unassembled WGS sequence"/>
</dbReference>
<sequence>MGRRTMTLKAEDLLALKTWGQAVAAPDGRVFFVESQINKQTNAVEHRIMQTEPDGPSWTSVRPFTQGPSDTLPQISPDGHYLAFLSRRSGSNQVWIMPLKGGEARQLTQIKGGIKDFAWHPHGQKVVVIAHLFRGLIENEKSDDQTNSGSPSDEMLAYRFTRDVKIITKQYYKFDGSGFLGDFIDTAVSVDLPTNSVQVMTPGLEDVFNPVFSGDGETLFYLQRPKSSADVNPQIREIFSHAGPRSQQLTHLGLAISRLIVHPNGKTLVFTASDPKDLGYGNEKLWLYDLETAQARCLSDGLDRPVGDHTLTDVGGLPLDKPVVSRDGEWVLMSLSDHGRVNLWKFSLTGEEPPRAITQNAWTVYSYAPHASGLIVVASDPLNPSTIQIMDEDGTYLSAPLHVPLPWAQEELAMPLAYQATSADGTKVDAWILLPSSPQKNIPVILQVHGGPMAMYGYRFMFEMQLLRSLGYAVVYGNPRGSLGYGHDFCRAIIGHWGDKDYADVMAILDDALQGPGKARCDQKKLGIIGGSYGGFMVNWAIAHTDRFRCAVSMRSVVNRFSAMGTSDLGWLRVAQYGTKPWWEDPEPYWQQSPLRYASSIHTPLLIEHQMNDYRLPLEQGEQLYHALKYLGREVKMILYPNESHGMTRNGEPWHRVFRLHQITSWFAAYLQH</sequence>
<dbReference type="Gene3D" id="2.120.10.30">
    <property type="entry name" value="TolB, C-terminal domain"/>
    <property type="match status" value="2"/>
</dbReference>
<dbReference type="Gene3D" id="3.40.50.1820">
    <property type="entry name" value="alpha/beta hydrolase"/>
    <property type="match status" value="1"/>
</dbReference>
<accession>A0A2T2WXG9</accession>
<comment type="caution">
    <text evidence="4">The sequence shown here is derived from an EMBL/GenBank/DDBJ whole genome shotgun (WGS) entry which is preliminary data.</text>
</comment>
<dbReference type="GO" id="GO:0006508">
    <property type="term" value="P:proteolysis"/>
    <property type="evidence" value="ECO:0007669"/>
    <property type="project" value="InterPro"/>
</dbReference>
<dbReference type="InterPro" id="IPR001375">
    <property type="entry name" value="Peptidase_S9_cat"/>
</dbReference>
<organism evidence="4 5">
    <name type="scientific">Sulfobacillus thermosulfidooxidans</name>
    <dbReference type="NCBI Taxonomy" id="28034"/>
    <lineage>
        <taxon>Bacteria</taxon>
        <taxon>Bacillati</taxon>
        <taxon>Bacillota</taxon>
        <taxon>Clostridia</taxon>
        <taxon>Eubacteriales</taxon>
        <taxon>Clostridiales Family XVII. Incertae Sedis</taxon>
        <taxon>Sulfobacillus</taxon>
    </lineage>
</organism>
<dbReference type="SUPFAM" id="SSF82171">
    <property type="entry name" value="DPP6 N-terminal domain-like"/>
    <property type="match status" value="1"/>
</dbReference>
<keyword evidence="1" id="KW-0378">Hydrolase</keyword>
<dbReference type="InterPro" id="IPR011659">
    <property type="entry name" value="WD40"/>
</dbReference>
<evidence type="ECO:0000256" key="2">
    <source>
        <dbReference type="ARBA" id="ARBA00022825"/>
    </source>
</evidence>
<dbReference type="SUPFAM" id="SSF53474">
    <property type="entry name" value="alpha/beta-Hydrolases"/>
    <property type="match status" value="1"/>
</dbReference>
<dbReference type="EMBL" id="PXYX01000017">
    <property type="protein sequence ID" value="PSR26947.1"/>
    <property type="molecule type" value="Genomic_DNA"/>
</dbReference>
<evidence type="ECO:0000259" key="3">
    <source>
        <dbReference type="Pfam" id="PF00326"/>
    </source>
</evidence>
<proteinExistence type="predicted"/>
<dbReference type="AlphaFoldDB" id="A0A2T2WXG9"/>
<dbReference type="Pfam" id="PF07676">
    <property type="entry name" value="PD40"/>
    <property type="match status" value="1"/>
</dbReference>
<dbReference type="InterPro" id="IPR011042">
    <property type="entry name" value="6-blade_b-propeller_TolB-like"/>
</dbReference>
<keyword evidence="2" id="KW-0720">Serine protease</keyword>
<dbReference type="PANTHER" id="PTHR42776:SF27">
    <property type="entry name" value="DIPEPTIDYL PEPTIDASE FAMILY MEMBER 6"/>
    <property type="match status" value="1"/>
</dbReference>
<name>A0A2T2WXG9_SULTH</name>
<evidence type="ECO:0000313" key="5">
    <source>
        <dbReference type="Proteomes" id="UP000242705"/>
    </source>
</evidence>
<dbReference type="Pfam" id="PF00326">
    <property type="entry name" value="Peptidase_S9"/>
    <property type="match status" value="1"/>
</dbReference>
<dbReference type="InterPro" id="IPR029058">
    <property type="entry name" value="AB_hydrolase_fold"/>
</dbReference>
<evidence type="ECO:0000313" key="4">
    <source>
        <dbReference type="EMBL" id="PSR26947.1"/>
    </source>
</evidence>
<keyword evidence="2" id="KW-0645">Protease</keyword>
<feature type="domain" description="Peptidase S9 prolyl oligopeptidase catalytic" evidence="3">
    <location>
        <begin position="459"/>
        <end position="672"/>
    </location>
</feature>
<evidence type="ECO:0000256" key="1">
    <source>
        <dbReference type="ARBA" id="ARBA00022801"/>
    </source>
</evidence>
<reference evidence="4 5" key="1">
    <citation type="journal article" date="2014" name="BMC Genomics">
        <title>Comparison of environmental and isolate Sulfobacillus genomes reveals diverse carbon, sulfur, nitrogen, and hydrogen metabolisms.</title>
        <authorList>
            <person name="Justice N.B."/>
            <person name="Norman A."/>
            <person name="Brown C.T."/>
            <person name="Singh A."/>
            <person name="Thomas B.C."/>
            <person name="Banfield J.F."/>
        </authorList>
    </citation>
    <scope>NUCLEOTIDE SEQUENCE [LARGE SCALE GENOMIC DNA]</scope>
    <source>
        <strain evidence="4">AMDSBA5</strain>
    </source>
</reference>
<gene>
    <name evidence="4" type="ORF">C7B47_09425</name>
</gene>
<protein>
    <submittedName>
        <fullName evidence="4">S9 family peptidase</fullName>
    </submittedName>
</protein>